<evidence type="ECO:0000256" key="7">
    <source>
        <dbReference type="ARBA" id="ARBA00023136"/>
    </source>
</evidence>
<feature type="transmembrane region" description="Helical" evidence="8">
    <location>
        <begin position="144"/>
        <end position="161"/>
    </location>
</feature>
<keyword evidence="4 10" id="KW-0808">Transferase</keyword>
<evidence type="ECO:0000313" key="11">
    <source>
        <dbReference type="Proteomes" id="UP000199006"/>
    </source>
</evidence>
<evidence type="ECO:0000256" key="6">
    <source>
        <dbReference type="ARBA" id="ARBA00022989"/>
    </source>
</evidence>
<keyword evidence="6 8" id="KW-1133">Transmembrane helix</keyword>
<dbReference type="PROSITE" id="PS51257">
    <property type="entry name" value="PROKAR_LIPOPROTEIN"/>
    <property type="match status" value="1"/>
</dbReference>
<dbReference type="GO" id="GO:0016763">
    <property type="term" value="F:pentosyltransferase activity"/>
    <property type="evidence" value="ECO:0007669"/>
    <property type="project" value="TreeGrafter"/>
</dbReference>
<evidence type="ECO:0000259" key="9">
    <source>
        <dbReference type="Pfam" id="PF13231"/>
    </source>
</evidence>
<dbReference type="RefSeq" id="WP_177181360.1">
    <property type="nucleotide sequence ID" value="NZ_FOTI01000008.1"/>
</dbReference>
<feature type="transmembrane region" description="Helical" evidence="8">
    <location>
        <begin position="168"/>
        <end position="195"/>
    </location>
</feature>
<keyword evidence="7 8" id="KW-0472">Membrane</keyword>
<keyword evidence="2" id="KW-1003">Cell membrane</keyword>
<dbReference type="STRING" id="29563.SAMN02983006_00903"/>
<feature type="transmembrane region" description="Helical" evidence="8">
    <location>
        <begin position="320"/>
        <end position="338"/>
    </location>
</feature>
<organism evidence="10 11">
    <name type="scientific">Halanaerobium salsuginis</name>
    <dbReference type="NCBI Taxonomy" id="29563"/>
    <lineage>
        <taxon>Bacteria</taxon>
        <taxon>Bacillati</taxon>
        <taxon>Bacillota</taxon>
        <taxon>Clostridia</taxon>
        <taxon>Halanaerobiales</taxon>
        <taxon>Halanaerobiaceae</taxon>
        <taxon>Halanaerobium</taxon>
    </lineage>
</organism>
<dbReference type="GO" id="GO:0010041">
    <property type="term" value="P:response to iron(III) ion"/>
    <property type="evidence" value="ECO:0007669"/>
    <property type="project" value="TreeGrafter"/>
</dbReference>
<feature type="transmembrane region" description="Helical" evidence="8">
    <location>
        <begin position="121"/>
        <end position="138"/>
    </location>
</feature>
<dbReference type="EMBL" id="FOTI01000008">
    <property type="protein sequence ID" value="SFL34217.1"/>
    <property type="molecule type" value="Genomic_DNA"/>
</dbReference>
<evidence type="ECO:0000313" key="10">
    <source>
        <dbReference type="EMBL" id="SFL34217.1"/>
    </source>
</evidence>
<dbReference type="InterPro" id="IPR050297">
    <property type="entry name" value="LipidA_mod_glycosyltrf_83"/>
</dbReference>
<evidence type="ECO:0000256" key="4">
    <source>
        <dbReference type="ARBA" id="ARBA00022679"/>
    </source>
</evidence>
<keyword evidence="5 8" id="KW-0812">Transmembrane</keyword>
<accession>A0A1I4GXZ0</accession>
<dbReference type="Proteomes" id="UP000199006">
    <property type="component" value="Unassembled WGS sequence"/>
</dbReference>
<dbReference type="GO" id="GO:0009103">
    <property type="term" value="P:lipopolysaccharide biosynthetic process"/>
    <property type="evidence" value="ECO:0007669"/>
    <property type="project" value="UniProtKB-ARBA"/>
</dbReference>
<name>A0A1I4GXZ0_9FIRM</name>
<dbReference type="PANTHER" id="PTHR33908:SF3">
    <property type="entry name" value="UNDECAPRENYL PHOSPHATE-ALPHA-4-AMINO-4-DEOXY-L-ARABINOSE ARABINOSYL TRANSFERASE"/>
    <property type="match status" value="1"/>
</dbReference>
<comment type="subcellular location">
    <subcellularLocation>
        <location evidence="1">Cell membrane</location>
        <topology evidence="1">Multi-pass membrane protein</topology>
    </subcellularLocation>
</comment>
<feature type="transmembrane region" description="Helical" evidence="8">
    <location>
        <begin position="87"/>
        <end position="109"/>
    </location>
</feature>
<evidence type="ECO:0000256" key="3">
    <source>
        <dbReference type="ARBA" id="ARBA00022676"/>
    </source>
</evidence>
<feature type="transmembrane region" description="Helical" evidence="8">
    <location>
        <begin position="215"/>
        <end position="234"/>
    </location>
</feature>
<feature type="transmembrane region" description="Helical" evidence="8">
    <location>
        <begin position="296"/>
        <end position="314"/>
    </location>
</feature>
<dbReference type="PANTHER" id="PTHR33908">
    <property type="entry name" value="MANNOSYLTRANSFERASE YKCB-RELATED"/>
    <property type="match status" value="1"/>
</dbReference>
<dbReference type="GO" id="GO:0005886">
    <property type="term" value="C:plasma membrane"/>
    <property type="evidence" value="ECO:0007669"/>
    <property type="project" value="UniProtKB-SubCell"/>
</dbReference>
<reference evidence="10 11" key="1">
    <citation type="submission" date="2016-10" db="EMBL/GenBank/DDBJ databases">
        <authorList>
            <person name="de Groot N.N."/>
        </authorList>
    </citation>
    <scope>NUCLEOTIDE SEQUENCE [LARGE SCALE GENOMIC DNA]</scope>
    <source>
        <strain evidence="10 11">ATCC 51327</strain>
    </source>
</reference>
<evidence type="ECO:0000256" key="1">
    <source>
        <dbReference type="ARBA" id="ARBA00004651"/>
    </source>
</evidence>
<evidence type="ECO:0000256" key="2">
    <source>
        <dbReference type="ARBA" id="ARBA00022475"/>
    </source>
</evidence>
<feature type="transmembrane region" description="Helical" evidence="8">
    <location>
        <begin position="407"/>
        <end position="428"/>
    </location>
</feature>
<keyword evidence="3" id="KW-0328">Glycosyltransferase</keyword>
<evidence type="ECO:0000256" key="5">
    <source>
        <dbReference type="ARBA" id="ARBA00022692"/>
    </source>
</evidence>
<protein>
    <submittedName>
        <fullName evidence="10">4-amino-4-deoxy-L-arabinose transferase</fullName>
    </submittedName>
</protein>
<dbReference type="InterPro" id="IPR038731">
    <property type="entry name" value="RgtA/B/C-like"/>
</dbReference>
<feature type="transmembrane region" description="Helical" evidence="8">
    <location>
        <begin position="263"/>
        <end position="289"/>
    </location>
</feature>
<dbReference type="AlphaFoldDB" id="A0A1I4GXZ0"/>
<dbReference type="Pfam" id="PF13231">
    <property type="entry name" value="PMT_2"/>
    <property type="match status" value="1"/>
</dbReference>
<keyword evidence="11" id="KW-1185">Reference proteome</keyword>
<proteinExistence type="predicted"/>
<evidence type="ECO:0000256" key="8">
    <source>
        <dbReference type="SAM" id="Phobius"/>
    </source>
</evidence>
<feature type="domain" description="Glycosyltransferase RgtA/B/C/D-like" evidence="9">
    <location>
        <begin position="68"/>
        <end position="227"/>
    </location>
</feature>
<feature type="transmembrane region" description="Helical" evidence="8">
    <location>
        <begin position="350"/>
        <end position="369"/>
    </location>
</feature>
<feature type="transmembrane region" description="Helical" evidence="8">
    <location>
        <begin position="381"/>
        <end position="400"/>
    </location>
</feature>
<sequence>MDLAKFFRKRTYIYLVILFACCSILYLPSALNRDLHYRDELRYVEVAREMSVTGNYLVPHFGGEVYPDKPPVYFWLLNFSKKIFGNYSTLAMIFPSLIAALSMIIMTFYLGKLFWEQQTGLLAALILATNILFFVFAVMVRMDLIMSVLIGGSLIFFYVAYQQKKTNYYLLVYFLMALAITVKGPAGFLMPLVIIPTFLFWERNLAELKNMKLKTGLLIFFGILLLWLIPALLVGGKDYAYQLLIVQTFGRAANSFIHTEPFYYYFVTFPVAFLPWSLFFIAALFYLCFKKKELSTALKFILSWFLAPLILFSFFSSKLLFYLLPIYPAAALLTAYLFKELKNKSEIRYFVIVPVILTIFGLLITFNLLPANYAGYNLNILLKPILIALIISIPILIIILKKKKMVYISSLLIGLALTFILNFSLVIIPAASSEYTKVPLAEKLINLEKSFGQHNIIAYRYGQPESLAVYTDFMIKDLGSESNLIEYLSQRKKAIILVDQDDWQDLNLTEIENNELSGQFKTIYYSNDYKLIAYYLP</sequence>
<gene>
    <name evidence="10" type="ORF">SAMN02983006_00903</name>
</gene>
<feature type="transmembrane region" description="Helical" evidence="8">
    <location>
        <begin position="12"/>
        <end position="31"/>
    </location>
</feature>